<evidence type="ECO:0008006" key="2">
    <source>
        <dbReference type="Google" id="ProtNLM"/>
    </source>
</evidence>
<reference evidence="1" key="1">
    <citation type="submission" date="2023-07" db="EMBL/GenBank/DDBJ databases">
        <authorList>
            <person name="Pelsma A.J. K."/>
        </authorList>
    </citation>
    <scope>NUCLEOTIDE SEQUENCE</scope>
</reference>
<name>A0AA48RBY2_9ZZZZ</name>
<evidence type="ECO:0000313" key="1">
    <source>
        <dbReference type="EMBL" id="CAJ0852685.1"/>
    </source>
</evidence>
<sequence>MVLAKLVMVAFVEVLDEVGERRAEAGRSFAPFKIELVEPYAPQIAATRLGTAQAVSAYRHVQGEQPASSPPRQKGENFSTLVAEAFHSTQRLKKLRRQLAWRLHPDRAAERDSQPLAEINAAIDAALARCPSARE</sequence>
<organism evidence="1">
    <name type="scientific">freshwater sediment metagenome</name>
    <dbReference type="NCBI Taxonomy" id="556182"/>
    <lineage>
        <taxon>unclassified sequences</taxon>
        <taxon>metagenomes</taxon>
        <taxon>ecological metagenomes</taxon>
    </lineage>
</organism>
<gene>
    <name evidence="1" type="ORF">AMST5_00577</name>
</gene>
<protein>
    <recommendedName>
        <fullName evidence="2">J domain-containing protein</fullName>
    </recommendedName>
</protein>
<dbReference type="AlphaFoldDB" id="A0AA48RBY2"/>
<dbReference type="EMBL" id="OY288114">
    <property type="protein sequence ID" value="CAJ0852685.1"/>
    <property type="molecule type" value="Genomic_DNA"/>
</dbReference>
<proteinExistence type="predicted"/>
<accession>A0AA48RBY2</accession>